<dbReference type="OMA" id="MNIAKMF"/>
<reference evidence="2 3" key="1">
    <citation type="journal article" date="2012" name="PLoS Pathog.">
        <title>Diverse lifestyles and strategies of plant pathogenesis encoded in the genomes of eighteen Dothideomycetes fungi.</title>
        <authorList>
            <person name="Ohm R.A."/>
            <person name="Feau N."/>
            <person name="Henrissat B."/>
            <person name="Schoch C.L."/>
            <person name="Horwitz B.A."/>
            <person name="Barry K.W."/>
            <person name="Condon B.J."/>
            <person name="Copeland A.C."/>
            <person name="Dhillon B."/>
            <person name="Glaser F."/>
            <person name="Hesse C.N."/>
            <person name="Kosti I."/>
            <person name="LaButti K."/>
            <person name="Lindquist E.A."/>
            <person name="Lucas S."/>
            <person name="Salamov A.A."/>
            <person name="Bradshaw R.E."/>
            <person name="Ciuffetti L."/>
            <person name="Hamelin R.C."/>
            <person name="Kema G.H.J."/>
            <person name="Lawrence C."/>
            <person name="Scott J.A."/>
            <person name="Spatafora J.W."/>
            <person name="Turgeon B.G."/>
            <person name="de Wit P.J.G.M."/>
            <person name="Zhong S."/>
            <person name="Goodwin S.B."/>
            <person name="Grigoriev I.V."/>
        </authorList>
    </citation>
    <scope>NUCLEOTIDE SEQUENCE [LARGE SCALE GENOMIC DNA]</scope>
    <source>
        <strain evidence="2 3">SO2202</strain>
    </source>
</reference>
<evidence type="ECO:0000313" key="3">
    <source>
        <dbReference type="Proteomes" id="UP000016931"/>
    </source>
</evidence>
<gene>
    <name evidence="2" type="ORF">SEPMUDRAFT_151095</name>
</gene>
<evidence type="ECO:0000313" key="2">
    <source>
        <dbReference type="EMBL" id="EMF10030.1"/>
    </source>
</evidence>
<dbReference type="EMBL" id="KB456268">
    <property type="protein sequence ID" value="EMF10030.1"/>
    <property type="molecule type" value="Genomic_DNA"/>
</dbReference>
<name>M3BTR4_SPHMS</name>
<feature type="compositionally biased region" description="Low complexity" evidence="1">
    <location>
        <begin position="85"/>
        <end position="94"/>
    </location>
</feature>
<feature type="compositionally biased region" description="Polar residues" evidence="1">
    <location>
        <begin position="27"/>
        <end position="48"/>
    </location>
</feature>
<dbReference type="Proteomes" id="UP000016931">
    <property type="component" value="Unassembled WGS sequence"/>
</dbReference>
<dbReference type="OrthoDB" id="5398396at2759"/>
<feature type="region of interest" description="Disordered" evidence="1">
    <location>
        <begin position="22"/>
        <end position="70"/>
    </location>
</feature>
<dbReference type="AlphaFoldDB" id="M3BTR4"/>
<organism evidence="2 3">
    <name type="scientific">Sphaerulina musiva (strain SO2202)</name>
    <name type="common">Poplar stem canker fungus</name>
    <name type="synonym">Septoria musiva</name>
    <dbReference type="NCBI Taxonomy" id="692275"/>
    <lineage>
        <taxon>Eukaryota</taxon>
        <taxon>Fungi</taxon>
        <taxon>Dikarya</taxon>
        <taxon>Ascomycota</taxon>
        <taxon>Pezizomycotina</taxon>
        <taxon>Dothideomycetes</taxon>
        <taxon>Dothideomycetidae</taxon>
        <taxon>Mycosphaerellales</taxon>
        <taxon>Mycosphaerellaceae</taxon>
        <taxon>Sphaerulina</taxon>
    </lineage>
</organism>
<dbReference type="GeneID" id="27903730"/>
<dbReference type="STRING" id="692275.M3BTR4"/>
<proteinExistence type="predicted"/>
<sequence>MGIFDVNGGKSYYTSTSEAFLNPNAGHGSSSRRGVSPARSTRSVKTNGSSGGYQVRPSASNPHSRPQYARSASGSIFGNFGGSSRGPSSRSIFGSGSGGSSYYKRRPRDGYISYLVHKLQRMIKELWIYAKKHPVKAFFAVVVPLLSAGGAIGGLLKQFGVTLPMGIGGSSSRSGGNVYYGSRGYGEDSSNWSDAGGLMSQAGSLMSVAKMFV</sequence>
<keyword evidence="3" id="KW-1185">Reference proteome</keyword>
<evidence type="ECO:0000256" key="1">
    <source>
        <dbReference type="SAM" id="MobiDB-lite"/>
    </source>
</evidence>
<protein>
    <submittedName>
        <fullName evidence="2">Uncharacterized protein</fullName>
    </submittedName>
</protein>
<dbReference type="HOGENOM" id="CLU_073109_1_0_1"/>
<accession>M3BTR4</accession>
<dbReference type="eggNOG" id="ENOG502SYCV">
    <property type="taxonomic scope" value="Eukaryota"/>
</dbReference>
<feature type="region of interest" description="Disordered" evidence="1">
    <location>
        <begin position="80"/>
        <end position="99"/>
    </location>
</feature>
<dbReference type="RefSeq" id="XP_016758151.1">
    <property type="nucleotide sequence ID" value="XM_016906593.1"/>
</dbReference>